<dbReference type="GO" id="GO:0022857">
    <property type="term" value="F:transmembrane transporter activity"/>
    <property type="evidence" value="ECO:0007669"/>
    <property type="project" value="InterPro"/>
</dbReference>
<dbReference type="GO" id="GO:0005886">
    <property type="term" value="C:plasma membrane"/>
    <property type="evidence" value="ECO:0007669"/>
    <property type="project" value="UniProtKB-SubCell"/>
</dbReference>
<organism evidence="8 9">
    <name type="scientific">Pontibacterium sinense</name>
    <dbReference type="NCBI Taxonomy" id="2781979"/>
    <lineage>
        <taxon>Bacteria</taxon>
        <taxon>Pseudomonadati</taxon>
        <taxon>Pseudomonadota</taxon>
        <taxon>Gammaproteobacteria</taxon>
        <taxon>Oceanospirillales</taxon>
        <taxon>Oceanospirillaceae</taxon>
        <taxon>Pontibacterium</taxon>
    </lineage>
</organism>
<dbReference type="PROSITE" id="PS50850">
    <property type="entry name" value="MFS"/>
    <property type="match status" value="1"/>
</dbReference>
<evidence type="ECO:0000313" key="9">
    <source>
        <dbReference type="Proteomes" id="UP000640333"/>
    </source>
</evidence>
<keyword evidence="3 6" id="KW-0812">Transmembrane</keyword>
<keyword evidence="9" id="KW-1185">Reference proteome</keyword>
<feature type="transmembrane region" description="Helical" evidence="6">
    <location>
        <begin position="12"/>
        <end position="36"/>
    </location>
</feature>
<evidence type="ECO:0000256" key="3">
    <source>
        <dbReference type="ARBA" id="ARBA00022692"/>
    </source>
</evidence>
<keyword evidence="2" id="KW-1003">Cell membrane</keyword>
<dbReference type="Proteomes" id="UP000640333">
    <property type="component" value="Unassembled WGS sequence"/>
</dbReference>
<keyword evidence="5 6" id="KW-0472">Membrane</keyword>
<dbReference type="InterPro" id="IPR020846">
    <property type="entry name" value="MFS_dom"/>
</dbReference>
<evidence type="ECO:0000256" key="2">
    <source>
        <dbReference type="ARBA" id="ARBA00022475"/>
    </source>
</evidence>
<dbReference type="Pfam" id="PF07690">
    <property type="entry name" value="MFS_1"/>
    <property type="match status" value="1"/>
</dbReference>
<dbReference type="InterPro" id="IPR011701">
    <property type="entry name" value="MFS"/>
</dbReference>
<name>A0A8J7FUH8_9GAMM</name>
<accession>A0A8J7FUH8</accession>
<gene>
    <name evidence="8" type="ORF">IOQ59_20530</name>
</gene>
<dbReference type="AlphaFoldDB" id="A0A8J7FUH8"/>
<feature type="transmembrane region" description="Helical" evidence="6">
    <location>
        <begin position="365"/>
        <end position="387"/>
    </location>
</feature>
<evidence type="ECO:0000256" key="5">
    <source>
        <dbReference type="ARBA" id="ARBA00023136"/>
    </source>
</evidence>
<evidence type="ECO:0000256" key="1">
    <source>
        <dbReference type="ARBA" id="ARBA00004651"/>
    </source>
</evidence>
<protein>
    <submittedName>
        <fullName evidence="8">MFS transporter</fullName>
    </submittedName>
</protein>
<dbReference type="PANTHER" id="PTHR23513">
    <property type="entry name" value="INTEGRAL MEMBRANE EFFLUX PROTEIN-RELATED"/>
    <property type="match status" value="1"/>
</dbReference>
<sequence>MFAPLSNSTFRWLFLSQLVSLLGTGLTTVALALLAYDLSPGQAGAVLGSALAIKMVAYLGVAPVIGGYVSRLPRKFWLAGLNVGRAFLVALLPFVGEIWQLFVLIFLLNTLAAGYTPVYQALLPDILPEEETYTQALSLSRLAMEMEALFSPMLAALLLWVASYDLLFGLNAVAFVLATGCVMVTVIPKAAISERSGGVWHHVSFGIKSYLKTPRLRGVLLLNLALSAAGAMIIVNTVVYVRSELGLGEEQVPLLMAAAGAGSMAAAVVLSKLLEYWHDRSVMLSGGVLFALALFSGLLEPGYLGLFPIWCVIGLATSLVLIPTGRVVRDSCNAGDRNDYFSANFALTHGMWLMGYLLAGWLGSLVSMSMTFLMLGMVALLATLLAYRVWRPEDQNELWHEHDAMEHLHPHVHDEHHQHDHQGWEGPEPHVHPHYHKKLRHRHPFVIDEHHVHWPKQ</sequence>
<evidence type="ECO:0000256" key="4">
    <source>
        <dbReference type="ARBA" id="ARBA00022989"/>
    </source>
</evidence>
<feature type="transmembrane region" description="Helical" evidence="6">
    <location>
        <begin position="305"/>
        <end position="328"/>
    </location>
</feature>
<evidence type="ECO:0000259" key="7">
    <source>
        <dbReference type="PROSITE" id="PS50850"/>
    </source>
</evidence>
<dbReference type="SUPFAM" id="SSF103473">
    <property type="entry name" value="MFS general substrate transporter"/>
    <property type="match status" value="1"/>
</dbReference>
<reference evidence="8" key="1">
    <citation type="submission" date="2020-10" db="EMBL/GenBank/DDBJ databases">
        <title>Bacterium isolated from coastal waters sediment.</title>
        <authorList>
            <person name="Chen R.-J."/>
            <person name="Lu D.-C."/>
            <person name="Zhu K.-L."/>
            <person name="Du Z.-J."/>
        </authorList>
    </citation>
    <scope>NUCLEOTIDE SEQUENCE</scope>
    <source>
        <strain evidence="8">N1Y112</strain>
    </source>
</reference>
<dbReference type="CDD" id="cd06173">
    <property type="entry name" value="MFS_MefA_like"/>
    <property type="match status" value="1"/>
</dbReference>
<comment type="caution">
    <text evidence="8">The sequence shown here is derived from an EMBL/GenBank/DDBJ whole genome shotgun (WGS) entry which is preliminary data.</text>
</comment>
<feature type="transmembrane region" description="Helical" evidence="6">
    <location>
        <begin position="252"/>
        <end position="270"/>
    </location>
</feature>
<feature type="transmembrane region" description="Helical" evidence="6">
    <location>
        <begin position="42"/>
        <end position="69"/>
    </location>
</feature>
<dbReference type="PANTHER" id="PTHR23513:SF6">
    <property type="entry name" value="MAJOR FACILITATOR SUPERFAMILY ASSOCIATED DOMAIN-CONTAINING PROTEIN"/>
    <property type="match status" value="1"/>
</dbReference>
<feature type="transmembrane region" description="Helical" evidence="6">
    <location>
        <begin position="218"/>
        <end position="240"/>
    </location>
</feature>
<feature type="transmembrane region" description="Helical" evidence="6">
    <location>
        <begin position="168"/>
        <end position="187"/>
    </location>
</feature>
<dbReference type="EMBL" id="JADEYS010000032">
    <property type="protein sequence ID" value="MBE9399657.1"/>
    <property type="molecule type" value="Genomic_DNA"/>
</dbReference>
<feature type="transmembrane region" description="Helical" evidence="6">
    <location>
        <begin position="340"/>
        <end position="359"/>
    </location>
</feature>
<dbReference type="InterPro" id="IPR036259">
    <property type="entry name" value="MFS_trans_sf"/>
</dbReference>
<comment type="subcellular location">
    <subcellularLocation>
        <location evidence="1">Cell membrane</location>
        <topology evidence="1">Multi-pass membrane protein</topology>
    </subcellularLocation>
</comment>
<dbReference type="Gene3D" id="1.20.1250.20">
    <property type="entry name" value="MFS general substrate transporter like domains"/>
    <property type="match status" value="1"/>
</dbReference>
<proteinExistence type="predicted"/>
<evidence type="ECO:0000313" key="8">
    <source>
        <dbReference type="EMBL" id="MBE9399657.1"/>
    </source>
</evidence>
<evidence type="ECO:0000256" key="6">
    <source>
        <dbReference type="SAM" id="Phobius"/>
    </source>
</evidence>
<feature type="transmembrane region" description="Helical" evidence="6">
    <location>
        <begin position="282"/>
        <end position="299"/>
    </location>
</feature>
<keyword evidence="4 6" id="KW-1133">Transmembrane helix</keyword>
<feature type="domain" description="Major facilitator superfamily (MFS) profile" evidence="7">
    <location>
        <begin position="9"/>
        <end position="394"/>
    </location>
</feature>